<proteinExistence type="predicted"/>
<gene>
    <name evidence="6" type="ORF">SaccyDRAFT_4390</name>
</gene>
<dbReference type="PROSITE" id="PS51077">
    <property type="entry name" value="HTH_ICLR"/>
    <property type="match status" value="1"/>
</dbReference>
<accession>H5XN34</accession>
<keyword evidence="7" id="KW-1185">Reference proteome</keyword>
<keyword evidence="1" id="KW-0805">Transcription regulation</keyword>
<feature type="domain" description="HTH iclR-type" evidence="4">
    <location>
        <begin position="10"/>
        <end position="71"/>
    </location>
</feature>
<dbReference type="RefSeq" id="WP_005459379.1">
    <property type="nucleotide sequence ID" value="NZ_CM001440.1"/>
</dbReference>
<protein>
    <submittedName>
        <fullName evidence="6">Transcriptional regulator</fullName>
    </submittedName>
</protein>
<dbReference type="InterPro" id="IPR036388">
    <property type="entry name" value="WH-like_DNA-bd_sf"/>
</dbReference>
<dbReference type="eggNOG" id="COG1414">
    <property type="taxonomic scope" value="Bacteria"/>
</dbReference>
<dbReference type="SMART" id="SM00346">
    <property type="entry name" value="HTH_ICLR"/>
    <property type="match status" value="1"/>
</dbReference>
<evidence type="ECO:0000313" key="7">
    <source>
        <dbReference type="Proteomes" id="UP000002791"/>
    </source>
</evidence>
<dbReference type="Gene3D" id="1.10.10.10">
    <property type="entry name" value="Winged helix-like DNA-binding domain superfamily/Winged helix DNA-binding domain"/>
    <property type="match status" value="1"/>
</dbReference>
<dbReference type="PROSITE" id="PS51078">
    <property type="entry name" value="ICLR_ED"/>
    <property type="match status" value="1"/>
</dbReference>
<dbReference type="EMBL" id="CM001440">
    <property type="protein sequence ID" value="EHR63201.1"/>
    <property type="molecule type" value="Genomic_DNA"/>
</dbReference>
<reference evidence="6 7" key="1">
    <citation type="submission" date="2011-11" db="EMBL/GenBank/DDBJ databases">
        <title>The Noncontiguous Finished sequence of Saccharomonospora cyanea NA-134.</title>
        <authorList>
            <consortium name="US DOE Joint Genome Institute"/>
            <person name="Lucas S."/>
            <person name="Han J."/>
            <person name="Lapidus A."/>
            <person name="Cheng J.-F."/>
            <person name="Goodwin L."/>
            <person name="Pitluck S."/>
            <person name="Peters L."/>
            <person name="Ovchinnikova G."/>
            <person name="Lu M."/>
            <person name="Detter J.C."/>
            <person name="Han C."/>
            <person name="Tapia R."/>
            <person name="Land M."/>
            <person name="Hauser L."/>
            <person name="Kyrpides N."/>
            <person name="Ivanova N."/>
            <person name="Pagani I."/>
            <person name="Brambilla E.-M."/>
            <person name="Klenk H.-P."/>
            <person name="Woyke T."/>
        </authorList>
    </citation>
    <scope>NUCLEOTIDE SEQUENCE [LARGE SCALE GENOMIC DNA]</scope>
    <source>
        <strain evidence="6 7">NA-134</strain>
    </source>
</reference>
<sequence length="259" mass="27681">MAGGTSTPGATVVSRALSVLYAFDNTHRRLTVTEVARRADLPVPTTHRLLRELVAGDALVRGDDGRYAVGRRLWDIGQLAPERTELRNAASPFLSDIHAATRATVHLAVRDGFEVLYLDRLSGRASVPVVSRTGSRLPLHATGVGKVLLAHAPEEVRECVLAGRLRRLTAHTVTHAGLLRQQLDGVRRDGYATTTDEMTLGACSIAVPVTRPAPADNTPAADPDVVAALGIVVPTLKRARTRLLTALQVAAQGIARNLQ</sequence>
<dbReference type="Gene3D" id="3.30.450.40">
    <property type="match status" value="1"/>
</dbReference>
<dbReference type="STRING" id="882082.SaccyDRAFT_4390"/>
<dbReference type="Pfam" id="PF01614">
    <property type="entry name" value="IclR_C"/>
    <property type="match status" value="1"/>
</dbReference>
<dbReference type="PANTHER" id="PTHR30136:SF24">
    <property type="entry name" value="HTH-TYPE TRANSCRIPTIONAL REPRESSOR ALLR"/>
    <property type="match status" value="1"/>
</dbReference>
<dbReference type="InterPro" id="IPR050707">
    <property type="entry name" value="HTH_MetabolicPath_Reg"/>
</dbReference>
<evidence type="ECO:0000259" key="5">
    <source>
        <dbReference type="PROSITE" id="PS51078"/>
    </source>
</evidence>
<keyword evidence="2" id="KW-0238">DNA-binding</keyword>
<organism evidence="6 7">
    <name type="scientific">Saccharomonospora cyanea NA-134</name>
    <dbReference type="NCBI Taxonomy" id="882082"/>
    <lineage>
        <taxon>Bacteria</taxon>
        <taxon>Bacillati</taxon>
        <taxon>Actinomycetota</taxon>
        <taxon>Actinomycetes</taxon>
        <taxon>Pseudonocardiales</taxon>
        <taxon>Pseudonocardiaceae</taxon>
        <taxon>Saccharomonospora</taxon>
    </lineage>
</organism>
<evidence type="ECO:0000256" key="1">
    <source>
        <dbReference type="ARBA" id="ARBA00023015"/>
    </source>
</evidence>
<dbReference type="Proteomes" id="UP000002791">
    <property type="component" value="Chromosome"/>
</dbReference>
<dbReference type="InterPro" id="IPR029016">
    <property type="entry name" value="GAF-like_dom_sf"/>
</dbReference>
<name>H5XN34_9PSEU</name>
<dbReference type="GO" id="GO:0003700">
    <property type="term" value="F:DNA-binding transcription factor activity"/>
    <property type="evidence" value="ECO:0007669"/>
    <property type="project" value="TreeGrafter"/>
</dbReference>
<dbReference type="PANTHER" id="PTHR30136">
    <property type="entry name" value="HELIX-TURN-HELIX TRANSCRIPTIONAL REGULATOR, ICLR FAMILY"/>
    <property type="match status" value="1"/>
</dbReference>
<feature type="domain" description="IclR-ED" evidence="5">
    <location>
        <begin position="72"/>
        <end position="259"/>
    </location>
</feature>
<dbReference type="OrthoDB" id="60629at2"/>
<evidence type="ECO:0000259" key="4">
    <source>
        <dbReference type="PROSITE" id="PS51077"/>
    </source>
</evidence>
<keyword evidence="3" id="KW-0804">Transcription</keyword>
<dbReference type="SUPFAM" id="SSF46785">
    <property type="entry name" value="Winged helix' DNA-binding domain"/>
    <property type="match status" value="1"/>
</dbReference>
<dbReference type="HOGENOM" id="CLU_062618_7_0_11"/>
<dbReference type="SUPFAM" id="SSF55781">
    <property type="entry name" value="GAF domain-like"/>
    <property type="match status" value="1"/>
</dbReference>
<dbReference type="AlphaFoldDB" id="H5XN34"/>
<dbReference type="InterPro" id="IPR036390">
    <property type="entry name" value="WH_DNA-bd_sf"/>
</dbReference>
<dbReference type="GO" id="GO:0045892">
    <property type="term" value="P:negative regulation of DNA-templated transcription"/>
    <property type="evidence" value="ECO:0007669"/>
    <property type="project" value="TreeGrafter"/>
</dbReference>
<dbReference type="InterPro" id="IPR005471">
    <property type="entry name" value="Tscrpt_reg_IclR_N"/>
</dbReference>
<evidence type="ECO:0000256" key="2">
    <source>
        <dbReference type="ARBA" id="ARBA00023125"/>
    </source>
</evidence>
<dbReference type="GO" id="GO:0003677">
    <property type="term" value="F:DNA binding"/>
    <property type="evidence" value="ECO:0007669"/>
    <property type="project" value="UniProtKB-KW"/>
</dbReference>
<dbReference type="Pfam" id="PF09339">
    <property type="entry name" value="HTH_IclR"/>
    <property type="match status" value="1"/>
</dbReference>
<dbReference type="InterPro" id="IPR014757">
    <property type="entry name" value="Tscrpt_reg_IclR_C"/>
</dbReference>
<evidence type="ECO:0000256" key="3">
    <source>
        <dbReference type="ARBA" id="ARBA00023163"/>
    </source>
</evidence>
<evidence type="ECO:0000313" key="6">
    <source>
        <dbReference type="EMBL" id="EHR63201.1"/>
    </source>
</evidence>